<evidence type="ECO:0000313" key="9">
    <source>
        <dbReference type="EMBL" id="GAA0462816.1"/>
    </source>
</evidence>
<dbReference type="Pfam" id="PF03704">
    <property type="entry name" value="BTAD"/>
    <property type="match status" value="1"/>
</dbReference>
<evidence type="ECO:0000256" key="6">
    <source>
        <dbReference type="PROSITE-ProRule" id="PRU00339"/>
    </source>
</evidence>
<dbReference type="SMART" id="SM00028">
    <property type="entry name" value="TPR"/>
    <property type="match status" value="7"/>
</dbReference>
<dbReference type="Gene3D" id="3.40.50.300">
    <property type="entry name" value="P-loop containing nucleotide triphosphate hydrolases"/>
    <property type="match status" value="1"/>
</dbReference>
<keyword evidence="2" id="KW-0902">Two-component regulatory system</keyword>
<sequence>MGDHGTPGALRFEVLGPLRVWRDGVELDVGPVQQRVVLAVLLLHANRPLSREKLIDAVWGPAAPGRAVNLVQRHAAGLRRVLEPDRPARSPSRLLTWTESGYVLSVPPGALDLEAVEEHIERGRRAGAAGDWQAAATALHGALRLWRGQLCEGLAGPLLDAERDRLEEHRLSVLEERIEADLELGRHASVVAELAGLVREHPLRERLCERLMVALYRSGRQAEALAAYRTTRTLLAEELGIEPGPELQRLEQAVLNADPTLTSPAHPQSPPRPVPCLLPGDVAGFTGRARQLAELDALTSPDPASTAAVICLVTGAPGVGKTALTVHWAHRVRQAFPDGQLYVNLRGYDPEQPMAAGEALARLLAALGLGGQDIPLDVTDRSARYRSELAGRRMLVILDNAATPEQIRPLLPGTAGCATLVTSRDALPGLVALHGAHRIELDLLPAEDAHALLHQLIGPRVEAEPRAAGVLADRCRRLPLALRLTAELVTARPHQSLAELAAELGDRVHQLDLLHDDEDPSADVRAVFSWSYQRLPGEAARAFRLLALHPGPDWNTHATAALTRTTSEQAELLLDRLARAHLIQPTGTHRYAMHDLLRAYAAELAAAIDPPADRHAALTRLLDHYLATAITATTTLHQHRVDRLPLPAPSASATPMPSIDGPEAALVWLDAERTNLAAVCAQAASHGWNSHAVELGTTLFRYLDTGGHYADGLVIHTHAEQAARQIGDRDGEASALTCLGYVYWRQGHFARAVDHHGRALDLFRRTGNRDGQGSALSYLGMVHWRQGHYQRAVDDYEQAFGLFQRTGNRYGQAYALLLLGLVHWRLGRYERAVDEHRRSLDLFEQLGDRNGQAYALTHLGLDHCEQRRYRQAIAQLRRALVLFRRTGNRDGQSYTLTHLGLVDCHQGRYEQAVDHHRLALELARQTGYRACEVEALNGLGEALRASGEATAARASHADALAKAVEIGERFEQARAHEGIAALHHATGDLHRARRHWEYALSLYAGLGVPAADTVRAQLAALDREGLVRKEADPAPRP</sequence>
<dbReference type="InterPro" id="IPR011990">
    <property type="entry name" value="TPR-like_helical_dom_sf"/>
</dbReference>
<dbReference type="PROSITE" id="PS51755">
    <property type="entry name" value="OMPR_PHOB"/>
    <property type="match status" value="1"/>
</dbReference>
<dbReference type="Pfam" id="PF00486">
    <property type="entry name" value="Trans_reg_C"/>
    <property type="match status" value="1"/>
</dbReference>
<keyword evidence="6" id="KW-0802">TPR repeat</keyword>
<comment type="similarity">
    <text evidence="1">Belongs to the AfsR/DnrI/RedD regulatory family.</text>
</comment>
<evidence type="ECO:0000259" key="8">
    <source>
        <dbReference type="PROSITE" id="PS51755"/>
    </source>
</evidence>
<dbReference type="EMBL" id="BAAABY010000023">
    <property type="protein sequence ID" value="GAA0462816.1"/>
    <property type="molecule type" value="Genomic_DNA"/>
</dbReference>
<evidence type="ECO:0000256" key="5">
    <source>
        <dbReference type="ARBA" id="ARBA00023163"/>
    </source>
</evidence>
<dbReference type="CDD" id="cd15831">
    <property type="entry name" value="BTAD"/>
    <property type="match status" value="1"/>
</dbReference>
<feature type="repeat" description="TPR" evidence="6">
    <location>
        <begin position="813"/>
        <end position="846"/>
    </location>
</feature>
<dbReference type="InterPro" id="IPR051677">
    <property type="entry name" value="AfsR-DnrI-RedD_regulator"/>
</dbReference>
<proteinExistence type="inferred from homology"/>
<organism evidence="9 10">
    <name type="scientific">Streptomyces olivaceiscleroticus</name>
    <dbReference type="NCBI Taxonomy" id="68245"/>
    <lineage>
        <taxon>Bacteria</taxon>
        <taxon>Bacillati</taxon>
        <taxon>Actinomycetota</taxon>
        <taxon>Actinomycetes</taxon>
        <taxon>Kitasatosporales</taxon>
        <taxon>Streptomycetaceae</taxon>
        <taxon>Streptomyces</taxon>
    </lineage>
</organism>
<dbReference type="PANTHER" id="PTHR35807">
    <property type="entry name" value="TRANSCRIPTIONAL REGULATOR REDD-RELATED"/>
    <property type="match status" value="1"/>
</dbReference>
<keyword evidence="3" id="KW-0805">Transcription regulation</keyword>
<dbReference type="Pfam" id="PF13424">
    <property type="entry name" value="TPR_12"/>
    <property type="match status" value="3"/>
</dbReference>
<evidence type="ECO:0000256" key="7">
    <source>
        <dbReference type="PROSITE-ProRule" id="PRU01091"/>
    </source>
</evidence>
<evidence type="ECO:0000313" key="10">
    <source>
        <dbReference type="Proteomes" id="UP001500909"/>
    </source>
</evidence>
<feature type="DNA-binding region" description="OmpR/PhoB-type" evidence="7">
    <location>
        <begin position="1"/>
        <end position="106"/>
    </location>
</feature>
<dbReference type="SMART" id="SM01043">
    <property type="entry name" value="BTAD"/>
    <property type="match status" value="1"/>
</dbReference>
<evidence type="ECO:0000256" key="1">
    <source>
        <dbReference type="ARBA" id="ARBA00005820"/>
    </source>
</evidence>
<dbReference type="InterPro" id="IPR016032">
    <property type="entry name" value="Sig_transdc_resp-reg_C-effctor"/>
</dbReference>
<keyword evidence="10" id="KW-1185">Reference proteome</keyword>
<feature type="domain" description="OmpR/PhoB-type" evidence="8">
    <location>
        <begin position="1"/>
        <end position="106"/>
    </location>
</feature>
<accession>A0ABN0ZY51</accession>
<dbReference type="Gene3D" id="1.25.40.10">
    <property type="entry name" value="Tetratricopeptide repeat domain"/>
    <property type="match status" value="3"/>
</dbReference>
<name>A0ABN0ZY51_9ACTN</name>
<keyword evidence="4 7" id="KW-0238">DNA-binding</keyword>
<evidence type="ECO:0000256" key="3">
    <source>
        <dbReference type="ARBA" id="ARBA00023015"/>
    </source>
</evidence>
<protein>
    <submittedName>
        <fullName evidence="9">Tetratricopeptide repeat protein</fullName>
    </submittedName>
</protein>
<dbReference type="InterPro" id="IPR001867">
    <property type="entry name" value="OmpR/PhoB-type_DNA-bd"/>
</dbReference>
<dbReference type="InterPro" id="IPR027417">
    <property type="entry name" value="P-loop_NTPase"/>
</dbReference>
<dbReference type="PANTHER" id="PTHR35807:SF1">
    <property type="entry name" value="TRANSCRIPTIONAL REGULATOR REDD"/>
    <property type="match status" value="1"/>
</dbReference>
<evidence type="ECO:0000256" key="2">
    <source>
        <dbReference type="ARBA" id="ARBA00023012"/>
    </source>
</evidence>
<dbReference type="SUPFAM" id="SSF46894">
    <property type="entry name" value="C-terminal effector domain of the bipartite response regulators"/>
    <property type="match status" value="1"/>
</dbReference>
<dbReference type="InterPro" id="IPR019734">
    <property type="entry name" value="TPR_rpt"/>
</dbReference>
<dbReference type="Gene3D" id="1.10.10.10">
    <property type="entry name" value="Winged helix-like DNA-binding domain superfamily/Winged helix DNA-binding domain"/>
    <property type="match status" value="1"/>
</dbReference>
<dbReference type="PRINTS" id="PR00364">
    <property type="entry name" value="DISEASERSIST"/>
</dbReference>
<dbReference type="SMART" id="SM00862">
    <property type="entry name" value="Trans_reg_C"/>
    <property type="match status" value="1"/>
</dbReference>
<dbReference type="PROSITE" id="PS50005">
    <property type="entry name" value="TPR"/>
    <property type="match status" value="3"/>
</dbReference>
<dbReference type="Proteomes" id="UP001500909">
    <property type="component" value="Unassembled WGS sequence"/>
</dbReference>
<dbReference type="InterPro" id="IPR005158">
    <property type="entry name" value="BTAD"/>
</dbReference>
<reference evidence="9 10" key="1">
    <citation type="journal article" date="2019" name="Int. J. Syst. Evol. Microbiol.">
        <title>The Global Catalogue of Microorganisms (GCM) 10K type strain sequencing project: providing services to taxonomists for standard genome sequencing and annotation.</title>
        <authorList>
            <consortium name="The Broad Institute Genomics Platform"/>
            <consortium name="The Broad Institute Genome Sequencing Center for Infectious Disease"/>
            <person name="Wu L."/>
            <person name="Ma J."/>
        </authorList>
    </citation>
    <scope>NUCLEOTIDE SEQUENCE [LARGE SCALE GENOMIC DNA]</scope>
    <source>
        <strain evidence="9 10">JCM 4805</strain>
    </source>
</reference>
<dbReference type="InterPro" id="IPR036388">
    <property type="entry name" value="WH-like_DNA-bd_sf"/>
</dbReference>
<evidence type="ECO:0000256" key="4">
    <source>
        <dbReference type="ARBA" id="ARBA00023125"/>
    </source>
</evidence>
<comment type="caution">
    <text evidence="9">The sequence shown here is derived from an EMBL/GenBank/DDBJ whole genome shotgun (WGS) entry which is preliminary data.</text>
</comment>
<keyword evidence="5" id="KW-0804">Transcription</keyword>
<dbReference type="SUPFAM" id="SSF48452">
    <property type="entry name" value="TPR-like"/>
    <property type="match status" value="3"/>
</dbReference>
<feature type="repeat" description="TPR" evidence="6">
    <location>
        <begin position="773"/>
        <end position="806"/>
    </location>
</feature>
<feature type="repeat" description="TPR" evidence="6">
    <location>
        <begin position="733"/>
        <end position="766"/>
    </location>
</feature>
<dbReference type="SUPFAM" id="SSF52540">
    <property type="entry name" value="P-loop containing nucleoside triphosphate hydrolases"/>
    <property type="match status" value="1"/>
</dbReference>
<gene>
    <name evidence="9" type="ORF">GCM10010361_28350</name>
</gene>
<dbReference type="RefSeq" id="WP_346095292.1">
    <property type="nucleotide sequence ID" value="NZ_BAAABY010000023.1"/>
</dbReference>